<dbReference type="InterPro" id="IPR027370">
    <property type="entry name" value="Znf-RING_euk"/>
</dbReference>
<dbReference type="GO" id="GO:0061630">
    <property type="term" value="F:ubiquitin protein ligase activity"/>
    <property type="evidence" value="ECO:0007669"/>
    <property type="project" value="InterPro"/>
</dbReference>
<dbReference type="Pfam" id="PF13445">
    <property type="entry name" value="zf-RING_UBOX"/>
    <property type="match status" value="1"/>
</dbReference>
<evidence type="ECO:0000256" key="5">
    <source>
        <dbReference type="SAM" id="Coils"/>
    </source>
</evidence>
<evidence type="ECO:0000256" key="4">
    <source>
        <dbReference type="PROSITE-ProRule" id="PRU00175"/>
    </source>
</evidence>
<accession>A0AA39U4K6</accession>
<keyword evidence="3" id="KW-0862">Zinc</keyword>
<dbReference type="InterPro" id="IPR013083">
    <property type="entry name" value="Znf_RING/FYVE/PHD"/>
</dbReference>
<evidence type="ECO:0000259" key="6">
    <source>
        <dbReference type="PROSITE" id="PS50089"/>
    </source>
</evidence>
<keyword evidence="5" id="KW-0175">Coiled coil</keyword>
<feature type="coiled-coil region" evidence="5">
    <location>
        <begin position="86"/>
        <end position="138"/>
    </location>
</feature>
<dbReference type="SMART" id="SM00184">
    <property type="entry name" value="RING"/>
    <property type="match status" value="1"/>
</dbReference>
<dbReference type="SUPFAM" id="SSF57850">
    <property type="entry name" value="RING/U-box"/>
    <property type="match status" value="1"/>
</dbReference>
<dbReference type="GO" id="GO:0033768">
    <property type="term" value="C:SUMO-targeted ubiquitin ligase complex"/>
    <property type="evidence" value="ECO:0007669"/>
    <property type="project" value="TreeGrafter"/>
</dbReference>
<evidence type="ECO:0000313" key="7">
    <source>
        <dbReference type="EMBL" id="KAK0466905.1"/>
    </source>
</evidence>
<dbReference type="PANTHER" id="PTHR47094:SF1">
    <property type="entry name" value="RING-TYPE E3 UBIQUITIN TRANSFERASE"/>
    <property type="match status" value="1"/>
</dbReference>
<dbReference type="InterPro" id="IPR001841">
    <property type="entry name" value="Znf_RING"/>
</dbReference>
<dbReference type="GO" id="GO:0032183">
    <property type="term" value="F:SUMO binding"/>
    <property type="evidence" value="ECO:0007669"/>
    <property type="project" value="TreeGrafter"/>
</dbReference>
<evidence type="ECO:0000256" key="2">
    <source>
        <dbReference type="ARBA" id="ARBA00022771"/>
    </source>
</evidence>
<dbReference type="GO" id="GO:0006511">
    <property type="term" value="P:ubiquitin-dependent protein catabolic process"/>
    <property type="evidence" value="ECO:0007669"/>
    <property type="project" value="TreeGrafter"/>
</dbReference>
<dbReference type="PROSITE" id="PS50089">
    <property type="entry name" value="ZF_RING_2"/>
    <property type="match status" value="1"/>
</dbReference>
<gene>
    <name evidence="7" type="ORF">EV420DRAFT_1506046</name>
</gene>
<dbReference type="GO" id="GO:0140082">
    <property type="term" value="F:SUMO-ubiquitin ligase activity"/>
    <property type="evidence" value="ECO:0007669"/>
    <property type="project" value="TreeGrafter"/>
</dbReference>
<dbReference type="RefSeq" id="XP_060337497.1">
    <property type="nucleotide sequence ID" value="XM_060471306.1"/>
</dbReference>
<keyword evidence="8" id="KW-1185">Reference proteome</keyword>
<keyword evidence="1" id="KW-0479">Metal-binding</keyword>
<dbReference type="Proteomes" id="UP001175211">
    <property type="component" value="Unassembled WGS sequence"/>
</dbReference>
<name>A0AA39U4K6_ARMTA</name>
<comment type="caution">
    <text evidence="7">The sequence shown here is derived from an EMBL/GenBank/DDBJ whole genome shotgun (WGS) entry which is preliminary data.</text>
</comment>
<dbReference type="GO" id="GO:0008270">
    <property type="term" value="F:zinc ion binding"/>
    <property type="evidence" value="ECO:0007669"/>
    <property type="project" value="UniProtKB-KW"/>
</dbReference>
<dbReference type="AlphaFoldDB" id="A0AA39U4K6"/>
<evidence type="ECO:0000256" key="3">
    <source>
        <dbReference type="ARBA" id="ARBA00022833"/>
    </source>
</evidence>
<dbReference type="PROSITE" id="PS00518">
    <property type="entry name" value="ZF_RING_1"/>
    <property type="match status" value="1"/>
</dbReference>
<organism evidence="7 8">
    <name type="scientific">Armillaria tabescens</name>
    <name type="common">Ringless honey mushroom</name>
    <name type="synonym">Agaricus tabescens</name>
    <dbReference type="NCBI Taxonomy" id="1929756"/>
    <lineage>
        <taxon>Eukaryota</taxon>
        <taxon>Fungi</taxon>
        <taxon>Dikarya</taxon>
        <taxon>Basidiomycota</taxon>
        <taxon>Agaricomycotina</taxon>
        <taxon>Agaricomycetes</taxon>
        <taxon>Agaricomycetidae</taxon>
        <taxon>Agaricales</taxon>
        <taxon>Marasmiineae</taxon>
        <taxon>Physalacriaceae</taxon>
        <taxon>Desarmillaria</taxon>
    </lineage>
</organism>
<feature type="domain" description="RING-type" evidence="6">
    <location>
        <begin position="5"/>
        <end position="48"/>
    </location>
</feature>
<evidence type="ECO:0000313" key="8">
    <source>
        <dbReference type="Proteomes" id="UP001175211"/>
    </source>
</evidence>
<dbReference type="GeneID" id="85354854"/>
<protein>
    <recommendedName>
        <fullName evidence="6">RING-type domain-containing protein</fullName>
    </recommendedName>
</protein>
<dbReference type="InterPro" id="IPR017907">
    <property type="entry name" value="Znf_RING_CS"/>
</dbReference>
<dbReference type="EMBL" id="JAUEPS010000003">
    <property type="protein sequence ID" value="KAK0466905.1"/>
    <property type="molecule type" value="Genomic_DNA"/>
</dbReference>
<evidence type="ECO:0000256" key="1">
    <source>
        <dbReference type="ARBA" id="ARBA00022723"/>
    </source>
</evidence>
<reference evidence="7" key="1">
    <citation type="submission" date="2023-06" db="EMBL/GenBank/DDBJ databases">
        <authorList>
            <consortium name="Lawrence Berkeley National Laboratory"/>
            <person name="Ahrendt S."/>
            <person name="Sahu N."/>
            <person name="Indic B."/>
            <person name="Wong-Bajracharya J."/>
            <person name="Merenyi Z."/>
            <person name="Ke H.-M."/>
            <person name="Monk M."/>
            <person name="Kocsube S."/>
            <person name="Drula E."/>
            <person name="Lipzen A."/>
            <person name="Balint B."/>
            <person name="Henrissat B."/>
            <person name="Andreopoulos B."/>
            <person name="Martin F.M."/>
            <person name="Harder C.B."/>
            <person name="Rigling D."/>
            <person name="Ford K.L."/>
            <person name="Foster G.D."/>
            <person name="Pangilinan J."/>
            <person name="Papanicolaou A."/>
            <person name="Barry K."/>
            <person name="LaButti K."/>
            <person name="Viragh M."/>
            <person name="Koriabine M."/>
            <person name="Yan M."/>
            <person name="Riley R."/>
            <person name="Champramary S."/>
            <person name="Plett K.L."/>
            <person name="Tsai I.J."/>
            <person name="Slot J."/>
            <person name="Sipos G."/>
            <person name="Plett J."/>
            <person name="Nagy L.G."/>
            <person name="Grigoriev I.V."/>
        </authorList>
    </citation>
    <scope>NUCLEOTIDE SEQUENCE</scope>
    <source>
        <strain evidence="7">CCBAS 213</strain>
    </source>
</reference>
<keyword evidence="2 4" id="KW-0863">Zinc-finger</keyword>
<dbReference type="InterPro" id="IPR049627">
    <property type="entry name" value="SLX8"/>
</dbReference>
<dbReference type="PANTHER" id="PTHR47094">
    <property type="entry name" value="ELFLESS, ISOFORM B"/>
    <property type="match status" value="1"/>
</dbReference>
<proteinExistence type="predicted"/>
<sequence>MVQPCAICLSPYNDPVSTPCGHVFCMECISNHVVASSDGFKAPCPSCRTRFHISAPELRYLPHQYHQFMLPSIRRVFLDSTPDPEVERLKEELKRARDCISSQKRRLKEQSKEHSLAMSRLTKQLEAERKQTEGLKNAFAEMEYHRDKYHEFRRVFRAAGSSLSLSTASTPERCCQFNRIN</sequence>
<dbReference type="Gene3D" id="3.30.40.10">
    <property type="entry name" value="Zinc/RING finger domain, C3HC4 (zinc finger)"/>
    <property type="match status" value="1"/>
</dbReference>